<evidence type="ECO:0000259" key="7">
    <source>
        <dbReference type="PROSITE" id="PS51918"/>
    </source>
</evidence>
<dbReference type="SFLD" id="SFLDG01067">
    <property type="entry name" value="SPASM/twitch_domain_containing"/>
    <property type="match status" value="1"/>
</dbReference>
<dbReference type="Pfam" id="PF04055">
    <property type="entry name" value="Radical_SAM"/>
    <property type="match status" value="1"/>
</dbReference>
<feature type="domain" description="Radical SAM core" evidence="7">
    <location>
        <begin position="137"/>
        <end position="363"/>
    </location>
</feature>
<dbReference type="Pfam" id="PF23545">
    <property type="entry name" value="Zn_ribbon_HMPTM"/>
    <property type="match status" value="1"/>
</dbReference>
<dbReference type="EMBL" id="LNTB01000001">
    <property type="protein sequence ID" value="KSW12308.1"/>
    <property type="molecule type" value="Genomic_DNA"/>
</dbReference>
<dbReference type="SFLD" id="SFLDS00029">
    <property type="entry name" value="Radical_SAM"/>
    <property type="match status" value="1"/>
</dbReference>
<keyword evidence="3" id="KW-0949">S-adenosyl-L-methionine</keyword>
<dbReference type="SUPFAM" id="SSF102114">
    <property type="entry name" value="Radical SAM enzymes"/>
    <property type="match status" value="1"/>
</dbReference>
<evidence type="ECO:0000256" key="4">
    <source>
        <dbReference type="ARBA" id="ARBA00022723"/>
    </source>
</evidence>
<dbReference type="InterPro" id="IPR058240">
    <property type="entry name" value="rSAM_sf"/>
</dbReference>
<dbReference type="InterPro" id="IPR000385">
    <property type="entry name" value="MoaA_NifB_PqqE_Fe-S-bd_CS"/>
</dbReference>
<dbReference type="CDD" id="cd01335">
    <property type="entry name" value="Radical_SAM"/>
    <property type="match status" value="1"/>
</dbReference>
<dbReference type="STRING" id="2309.CF15_06070"/>
<evidence type="ECO:0000313" key="8">
    <source>
        <dbReference type="EMBL" id="KSW12308.1"/>
    </source>
</evidence>
<dbReference type="RefSeq" id="WP_058370989.1">
    <property type="nucleotide sequence ID" value="NZ_LNTB01000001.1"/>
</dbReference>
<comment type="cofactor">
    <cofactor evidence="1">
        <name>[4Fe-4S] cluster</name>
        <dbReference type="ChEBI" id="CHEBI:49883"/>
    </cofactor>
</comment>
<dbReference type="GO" id="GO:0051539">
    <property type="term" value="F:4 iron, 4 sulfur cluster binding"/>
    <property type="evidence" value="ECO:0007669"/>
    <property type="project" value="UniProtKB-KW"/>
</dbReference>
<evidence type="ECO:0000256" key="6">
    <source>
        <dbReference type="ARBA" id="ARBA00023014"/>
    </source>
</evidence>
<dbReference type="PANTHER" id="PTHR43306">
    <property type="entry name" value="7,8-DIHYDRO-6-HYDROXYMETHYLPTERIN DIMETHYLTRANSFERASE"/>
    <property type="match status" value="1"/>
</dbReference>
<dbReference type="InterPro" id="IPR034474">
    <property type="entry name" value="Methyltransferase_Class_D"/>
</dbReference>
<name>A0A0V8RW98_PYROC</name>
<accession>A0A0V8RW98</accession>
<keyword evidence="2" id="KW-0004">4Fe-4S</keyword>
<dbReference type="SFLD" id="SFLDG01100">
    <property type="entry name" value="methyltransferase_(Class_D)"/>
    <property type="match status" value="1"/>
</dbReference>
<comment type="caution">
    <text evidence="8">The sequence shown here is derived from an EMBL/GenBank/DDBJ whole genome shotgun (WGS) entry which is preliminary data.</text>
</comment>
<dbReference type="PROSITE" id="PS01305">
    <property type="entry name" value="MOAA_NIFB_PQQE"/>
    <property type="match status" value="1"/>
</dbReference>
<sequence length="609" mass="69792">MALSTKIPRNNAAGSNKPDILESPAIYDARSKVVVVAGKRIPIGGPIPKLKEGEKFVAYTTSICPYCSRLLPAVIYEKEGKIYMRKTCPTHGTIDELYFSDARIYRKFMKYEEEGVGVTPHVKLTAPCPYNCGLCSRHKNHTALANLVVTNRCDLSCWYCFFYAEKMGYVYEPTLEQIRHMIRQYKKEGVSMAVQITGGEPTLREDLVDIVKLLKEEGVTHIQLNTHGITFARLWFEKGLDAAVKYTRELREAGVNTVYMSFDGVTPRANPKNHWEVPYTLEVFRKAGMTSVVLVPTVIRTINDQELGAIVKFAAKHIDVVRGVNFQPVSLTGRMKKEARRRYRVTIADVLKWVEEQTDGQIPADAWFPIPVAAKFAYFIEALSGELKVCMGNHPACGSATYVFVERGGDGLPKRFVPITEFFDVEGFIEYMEQKTGELRKDAESSFSKFRRALRIASIVKDLPKFVDREKLPKNLNITKLLTNVFLKRSYEALGELHYKMLFLGNMHFMDQYNYDVERVMRCNIHYLSPDGRVIPFCTYNVLNDIYRDHILKKFRIPIEEYVKKYGKDKVGPDVKYVRNIKLLKSNPIYYEAYRGIVPDEILFGKKKN</sequence>
<protein>
    <submittedName>
        <fullName evidence="8">Radical SAM protein</fullName>
    </submittedName>
</protein>
<gene>
    <name evidence="8" type="ORF">CF15_06070</name>
</gene>
<evidence type="ECO:0000256" key="5">
    <source>
        <dbReference type="ARBA" id="ARBA00023004"/>
    </source>
</evidence>
<organism evidence="8 9">
    <name type="scientific">Pyrodictium occultum</name>
    <dbReference type="NCBI Taxonomy" id="2309"/>
    <lineage>
        <taxon>Archaea</taxon>
        <taxon>Thermoproteota</taxon>
        <taxon>Thermoprotei</taxon>
        <taxon>Desulfurococcales</taxon>
        <taxon>Pyrodictiaceae</taxon>
        <taxon>Pyrodictium</taxon>
    </lineage>
</organism>
<dbReference type="NCBIfam" id="NF045702">
    <property type="entry name" value="rSAM_GDGT_ether"/>
    <property type="match status" value="1"/>
</dbReference>
<dbReference type="GO" id="GO:0008168">
    <property type="term" value="F:methyltransferase activity"/>
    <property type="evidence" value="ECO:0007669"/>
    <property type="project" value="InterPro"/>
</dbReference>
<proteinExistence type="predicted"/>
<evidence type="ECO:0000256" key="1">
    <source>
        <dbReference type="ARBA" id="ARBA00001966"/>
    </source>
</evidence>
<dbReference type="InterPro" id="IPR013785">
    <property type="entry name" value="Aldolase_TIM"/>
</dbReference>
<dbReference type="AlphaFoldDB" id="A0A0V8RW98"/>
<dbReference type="PANTHER" id="PTHR43306:SF1">
    <property type="entry name" value="7,8-DIHYDRO-6-HYDROXYMETHYLPTERIN DIMETHYLTRANSFERASE"/>
    <property type="match status" value="1"/>
</dbReference>
<keyword evidence="4" id="KW-0479">Metal-binding</keyword>
<dbReference type="InterPro" id="IPR056488">
    <property type="entry name" value="Zn_ribbon_HMPTM"/>
</dbReference>
<dbReference type="InterPro" id="IPR007197">
    <property type="entry name" value="rSAM"/>
</dbReference>
<keyword evidence="9" id="KW-1185">Reference proteome</keyword>
<dbReference type="GO" id="GO:0046872">
    <property type="term" value="F:metal ion binding"/>
    <property type="evidence" value="ECO:0007669"/>
    <property type="project" value="UniProtKB-KW"/>
</dbReference>
<dbReference type="Proteomes" id="UP000053352">
    <property type="component" value="Unassembled WGS sequence"/>
</dbReference>
<evidence type="ECO:0000256" key="3">
    <source>
        <dbReference type="ARBA" id="ARBA00022691"/>
    </source>
</evidence>
<dbReference type="InterPro" id="IPR034471">
    <property type="entry name" value="GDGT/MA_synthase"/>
</dbReference>
<evidence type="ECO:0000256" key="2">
    <source>
        <dbReference type="ARBA" id="ARBA00022485"/>
    </source>
</evidence>
<dbReference type="OrthoDB" id="49555at2157"/>
<reference evidence="8 9" key="1">
    <citation type="submission" date="2015-11" db="EMBL/GenBank/DDBJ databases">
        <title>Genome sequence of Pyrodictium occultum PL-19, a marine hyperthermophilic archaeon isolated from Volcano, Italy.</title>
        <authorList>
            <person name="Utturkar S."/>
            <person name="Huber H."/>
            <person name="Leptihn S."/>
            <person name="Brown S."/>
            <person name="Stetter K.O."/>
            <person name="Podar M."/>
        </authorList>
    </citation>
    <scope>NUCLEOTIDE SEQUENCE [LARGE SCALE GENOMIC DNA]</scope>
    <source>
        <strain evidence="8 9">PL-19</strain>
    </source>
</reference>
<keyword evidence="5" id="KW-0408">Iron</keyword>
<dbReference type="PROSITE" id="PS51918">
    <property type="entry name" value="RADICAL_SAM"/>
    <property type="match status" value="1"/>
</dbReference>
<dbReference type="SFLD" id="SFLDF00385">
    <property type="entry name" value="7_8-dihydro-6-hydroxymethylpte"/>
    <property type="match status" value="1"/>
</dbReference>
<keyword evidence="6" id="KW-0411">Iron-sulfur</keyword>
<evidence type="ECO:0000313" key="9">
    <source>
        <dbReference type="Proteomes" id="UP000053352"/>
    </source>
</evidence>
<dbReference type="Gene3D" id="3.20.20.70">
    <property type="entry name" value="Aldolase class I"/>
    <property type="match status" value="1"/>
</dbReference>